<protein>
    <submittedName>
        <fullName evidence="2">Uncharacterized protein</fullName>
    </submittedName>
</protein>
<proteinExistence type="predicted"/>
<sequence length="219" mass="25385">MKKFFLLVFCISFSVVFSQDTTNFRTQSTGDLLTSGFWIPASSINKNIKGSNYLFEKWENFANIYSDNGNVFRITNLNYNIKSKKLEAKISNDSVFQFNTEGISKVRIMNSTFKLIDSEFMKELMTGKVGLYIKYSLKTKDAVFNPLTHDELTPEEIIKVENYLIQVEGKSFDIKLKKGDILKFLKDKEKEVKDFVKRNKLSFSNEKDVVKILGYYNSL</sequence>
<dbReference type="EMBL" id="FQZH01000001">
    <property type="protein sequence ID" value="SHI63892.1"/>
    <property type="molecule type" value="Genomic_DNA"/>
</dbReference>
<evidence type="ECO:0000256" key="1">
    <source>
        <dbReference type="SAM" id="SignalP"/>
    </source>
</evidence>
<evidence type="ECO:0000313" key="2">
    <source>
        <dbReference type="EMBL" id="SHI63892.1"/>
    </source>
</evidence>
<keyword evidence="1" id="KW-0732">Signal</keyword>
<evidence type="ECO:0000313" key="3">
    <source>
        <dbReference type="Proteomes" id="UP000184232"/>
    </source>
</evidence>
<reference evidence="2 3" key="1">
    <citation type="submission" date="2016-11" db="EMBL/GenBank/DDBJ databases">
        <authorList>
            <person name="Jaros S."/>
            <person name="Januszkiewicz K."/>
            <person name="Wedrychowicz H."/>
        </authorList>
    </citation>
    <scope>NUCLEOTIDE SEQUENCE [LARGE SCALE GENOMIC DNA]</scope>
    <source>
        <strain evidence="2 3">DSM 22807</strain>
    </source>
</reference>
<dbReference type="AlphaFoldDB" id="A0A1M6CS94"/>
<feature type="signal peptide" evidence="1">
    <location>
        <begin position="1"/>
        <end position="18"/>
    </location>
</feature>
<feature type="chain" id="PRO_5012454924" evidence="1">
    <location>
        <begin position="19"/>
        <end position="219"/>
    </location>
</feature>
<dbReference type="OrthoDB" id="1442023at2"/>
<dbReference type="Proteomes" id="UP000184232">
    <property type="component" value="Unassembled WGS sequence"/>
</dbReference>
<dbReference type="RefSeq" id="WP_072781207.1">
    <property type="nucleotide sequence ID" value="NZ_CP045292.1"/>
</dbReference>
<organism evidence="2 3">
    <name type="scientific">Flavobacterium haoranii</name>
    <dbReference type="NCBI Taxonomy" id="683124"/>
    <lineage>
        <taxon>Bacteria</taxon>
        <taxon>Pseudomonadati</taxon>
        <taxon>Bacteroidota</taxon>
        <taxon>Flavobacteriia</taxon>
        <taxon>Flavobacteriales</taxon>
        <taxon>Flavobacteriaceae</taxon>
        <taxon>Flavobacterium</taxon>
    </lineage>
</organism>
<name>A0A1M6CS94_9FLAO</name>
<gene>
    <name evidence="2" type="ORF">SAMN05444337_0454</name>
</gene>
<dbReference type="STRING" id="683124.SAMN05444337_0454"/>
<accession>A0A1M6CS94</accession>
<keyword evidence="3" id="KW-1185">Reference proteome</keyword>